<keyword evidence="5" id="KW-0969">Cilium</keyword>
<dbReference type="PANTHER" id="PTHR31954:SF1">
    <property type="entry name" value="CILIA- AND FLAGELLA-ASSOCIATED PROTEIN 157"/>
    <property type="match status" value="1"/>
</dbReference>
<dbReference type="AlphaFoldDB" id="A0A1B6CHV9"/>
<dbReference type="PANTHER" id="PTHR31954">
    <property type="entry name" value="CILIA- AND FLAGELLA-ASSOCIATED PROTEIN 157"/>
    <property type="match status" value="1"/>
</dbReference>
<sequence>MGKKSKGGGKKTKNKEDKDVLPEVDKEFYEIQITDLNQKLSRLRSRCTDLETENEDIKNNLNKLDEDRADIIAFLQGTLQAKANEIMELEERLTALQQAKEAERITFLQKIKNMENDFKLMNEQLTSEIKLLNGKLNSLEEFRSQREELINKFLVQEEEMKEQEKRHKITLYEVERKFIVGKDELKKDMEAKLLNLTVDFQNTTEIRIAATTQRVIRENVAINNELRILLESWKKLKDSNEELVNKEKKMKTLVELHNEEKIRVMKKNAVQNKIIERLSNQYNKLKNAYSEQVNKYRKLIENRLTNQVQESQINKKEIEDLKKILYMRDVQENEHELNLRDVIEQIIELKKIIQTAAVTVQEALEISEDAVIDKSHSLACRQTLLSTLLEIFNRANNIRDYELTNKLSAETISLHRLNVMNNHTYSNGDLGLIPKYLYDQKIPEEETSNLLDTEIELNTETINIKNLGEDSLTSILKP</sequence>
<evidence type="ECO:0000256" key="6">
    <source>
        <dbReference type="ARBA" id="ARBA00023273"/>
    </source>
</evidence>
<comment type="similarity">
    <text evidence="2">Belongs to the CFAP157 family.</text>
</comment>
<dbReference type="GO" id="GO:0008017">
    <property type="term" value="F:microtubule binding"/>
    <property type="evidence" value="ECO:0007669"/>
    <property type="project" value="TreeGrafter"/>
</dbReference>
<evidence type="ECO:0000256" key="5">
    <source>
        <dbReference type="ARBA" id="ARBA00023069"/>
    </source>
</evidence>
<evidence type="ECO:0000256" key="1">
    <source>
        <dbReference type="ARBA" id="ARBA00004138"/>
    </source>
</evidence>
<accession>A0A1B6CHV9</accession>
<feature type="coiled-coil region" evidence="7">
    <location>
        <begin position="26"/>
        <end position="166"/>
    </location>
</feature>
<organism evidence="8">
    <name type="scientific">Clastoptera arizonana</name>
    <name type="common">Arizona spittle bug</name>
    <dbReference type="NCBI Taxonomy" id="38151"/>
    <lineage>
        <taxon>Eukaryota</taxon>
        <taxon>Metazoa</taxon>
        <taxon>Ecdysozoa</taxon>
        <taxon>Arthropoda</taxon>
        <taxon>Hexapoda</taxon>
        <taxon>Insecta</taxon>
        <taxon>Pterygota</taxon>
        <taxon>Neoptera</taxon>
        <taxon>Paraneoptera</taxon>
        <taxon>Hemiptera</taxon>
        <taxon>Auchenorrhyncha</taxon>
        <taxon>Cercopoidea</taxon>
        <taxon>Clastopteridae</taxon>
        <taxon>Clastoptera</taxon>
    </lineage>
</organism>
<evidence type="ECO:0000256" key="2">
    <source>
        <dbReference type="ARBA" id="ARBA00010841"/>
    </source>
</evidence>
<evidence type="ECO:0000313" key="8">
    <source>
        <dbReference type="EMBL" id="JAS12981.1"/>
    </source>
</evidence>
<reference evidence="8" key="1">
    <citation type="submission" date="2015-12" db="EMBL/GenBank/DDBJ databases">
        <title>De novo transcriptome assembly of four potential Pierce s Disease insect vectors from Arizona vineyards.</title>
        <authorList>
            <person name="Tassone E.E."/>
        </authorList>
    </citation>
    <scope>NUCLEOTIDE SEQUENCE</scope>
</reference>
<feature type="coiled-coil region" evidence="7">
    <location>
        <begin position="236"/>
        <end position="321"/>
    </location>
</feature>
<gene>
    <name evidence="8" type="ORF">g.39856</name>
</gene>
<name>A0A1B6CHV9_9HEMI</name>
<proteinExistence type="inferred from homology"/>
<dbReference type="EMBL" id="GEDC01024317">
    <property type="protein sequence ID" value="JAS12981.1"/>
    <property type="molecule type" value="Transcribed_RNA"/>
</dbReference>
<keyword evidence="4 7" id="KW-0175">Coiled coil</keyword>
<keyword evidence="6" id="KW-0966">Cell projection</keyword>
<dbReference type="InterPro" id="IPR038844">
    <property type="entry name" value="CFAP157"/>
</dbReference>
<evidence type="ECO:0000256" key="3">
    <source>
        <dbReference type="ARBA" id="ARBA00014087"/>
    </source>
</evidence>
<protein>
    <recommendedName>
        <fullName evidence="3">Cilia- and flagella-associated protein 157</fullName>
    </recommendedName>
</protein>
<comment type="subcellular location">
    <subcellularLocation>
        <location evidence="1">Cell projection</location>
        <location evidence="1">Cilium</location>
    </subcellularLocation>
</comment>
<evidence type="ECO:0000256" key="7">
    <source>
        <dbReference type="SAM" id="Coils"/>
    </source>
</evidence>
<evidence type="ECO:0000256" key="4">
    <source>
        <dbReference type="ARBA" id="ARBA00023054"/>
    </source>
</evidence>
<dbReference type="GO" id="GO:0036064">
    <property type="term" value="C:ciliary basal body"/>
    <property type="evidence" value="ECO:0007669"/>
    <property type="project" value="TreeGrafter"/>
</dbReference>